<dbReference type="EMBL" id="CP034184">
    <property type="protein sequence ID" value="AZI44166.1"/>
    <property type="molecule type" value="Genomic_DNA"/>
</dbReference>
<organism evidence="2 3">
    <name type="scientific">Deinococcus psychrotolerans</name>
    <dbReference type="NCBI Taxonomy" id="2489213"/>
    <lineage>
        <taxon>Bacteria</taxon>
        <taxon>Thermotogati</taxon>
        <taxon>Deinococcota</taxon>
        <taxon>Deinococci</taxon>
        <taxon>Deinococcales</taxon>
        <taxon>Deinococcaceae</taxon>
        <taxon>Deinococcus</taxon>
    </lineage>
</organism>
<dbReference type="CDD" id="cd00130">
    <property type="entry name" value="PAS"/>
    <property type="match status" value="1"/>
</dbReference>
<dbReference type="OrthoDB" id="9760752at2"/>
<dbReference type="PROSITE" id="PS50112">
    <property type="entry name" value="PAS"/>
    <property type="match status" value="1"/>
</dbReference>
<keyword evidence="3" id="KW-1185">Reference proteome</keyword>
<protein>
    <recommendedName>
        <fullName evidence="1">PAS domain-containing protein</fullName>
    </recommendedName>
</protein>
<dbReference type="Gene3D" id="3.30.450.20">
    <property type="entry name" value="PAS domain"/>
    <property type="match status" value="1"/>
</dbReference>
<feature type="domain" description="PAS" evidence="1">
    <location>
        <begin position="13"/>
        <end position="75"/>
    </location>
</feature>
<dbReference type="InterPro" id="IPR013656">
    <property type="entry name" value="PAS_4"/>
</dbReference>
<evidence type="ECO:0000313" key="3">
    <source>
        <dbReference type="Proteomes" id="UP000276417"/>
    </source>
</evidence>
<dbReference type="SUPFAM" id="SSF55785">
    <property type="entry name" value="PYP-like sensor domain (PAS domain)"/>
    <property type="match status" value="1"/>
</dbReference>
<evidence type="ECO:0000259" key="1">
    <source>
        <dbReference type="PROSITE" id="PS50112"/>
    </source>
</evidence>
<dbReference type="InterPro" id="IPR035965">
    <property type="entry name" value="PAS-like_dom_sf"/>
</dbReference>
<gene>
    <name evidence="2" type="ORF">EHF33_14790</name>
</gene>
<name>A0A3G8YSG8_9DEIO</name>
<dbReference type="AlphaFoldDB" id="A0A3G8YSG8"/>
<evidence type="ECO:0000313" key="2">
    <source>
        <dbReference type="EMBL" id="AZI44166.1"/>
    </source>
</evidence>
<dbReference type="InterPro" id="IPR000014">
    <property type="entry name" value="PAS"/>
</dbReference>
<dbReference type="Pfam" id="PF08448">
    <property type="entry name" value="PAS_4"/>
    <property type="match status" value="1"/>
</dbReference>
<dbReference type="RefSeq" id="WP_124873552.1">
    <property type="nucleotide sequence ID" value="NZ_CP034184.1"/>
</dbReference>
<accession>A0A3G8YSG8</accession>
<sequence>MLPLFPHASVHPFDRVEDVIFILDAHERLTFVNAFALNAWGKEPHELLGRIYQDALPTKAQPEVMAAFRHVLSTQQRTELEVFWNEPPREDQRPSHFAPTSR</sequence>
<dbReference type="Proteomes" id="UP000276417">
    <property type="component" value="Chromosome 2"/>
</dbReference>
<dbReference type="KEGG" id="dph:EHF33_14790"/>
<reference evidence="2 3" key="1">
    <citation type="submission" date="2018-11" db="EMBL/GenBank/DDBJ databases">
        <title>Deinococcus shelandsis sp. nov., isolated from South Shetland Islands soil of Antarctica.</title>
        <authorList>
            <person name="Tian J."/>
        </authorList>
    </citation>
    <scope>NUCLEOTIDE SEQUENCE [LARGE SCALE GENOMIC DNA]</scope>
    <source>
        <strain evidence="2 3">S14-83T</strain>
    </source>
</reference>
<proteinExistence type="predicted"/>